<feature type="domain" description="Nitroreductase" evidence="1">
    <location>
        <begin position="21"/>
        <end position="208"/>
    </location>
</feature>
<dbReference type="AlphaFoldDB" id="A0A1Y2FCN7"/>
<reference evidence="2 3" key="1">
    <citation type="submission" date="2016-08" db="EMBL/GenBank/DDBJ databases">
        <title>A Parts List for Fungal Cellulosomes Revealed by Comparative Genomics.</title>
        <authorList>
            <consortium name="DOE Joint Genome Institute"/>
            <person name="Haitjema C.H."/>
            <person name="Gilmore S.P."/>
            <person name="Henske J.K."/>
            <person name="Solomon K.V."/>
            <person name="De Groot R."/>
            <person name="Kuo A."/>
            <person name="Mondo S.J."/>
            <person name="Salamov A.A."/>
            <person name="Labutti K."/>
            <person name="Zhao Z."/>
            <person name="Chiniquy J."/>
            <person name="Barry K."/>
            <person name="Brewer H.M."/>
            <person name="Purvine S.O."/>
            <person name="Wright A.T."/>
            <person name="Boxma B."/>
            <person name="Van Alen T."/>
            <person name="Hackstein J.H."/>
            <person name="Baker S.E."/>
            <person name="Grigoriev I.V."/>
            <person name="O'Malley M.A."/>
        </authorList>
    </citation>
    <scope>NUCLEOTIDE SEQUENCE [LARGE SCALE GENOMIC DNA]</scope>
    <source>
        <strain evidence="2 3">G1</strain>
    </source>
</reference>
<evidence type="ECO:0000313" key="2">
    <source>
        <dbReference type="EMBL" id="ORY81689.1"/>
    </source>
</evidence>
<dbReference type="PANTHER" id="PTHR43745">
    <property type="entry name" value="NITROREDUCTASE MJ1384-RELATED"/>
    <property type="match status" value="1"/>
</dbReference>
<dbReference type="EMBL" id="MCOG01000010">
    <property type="protein sequence ID" value="ORY81689.1"/>
    <property type="molecule type" value="Genomic_DNA"/>
</dbReference>
<proteinExistence type="predicted"/>
<keyword evidence="3" id="KW-1185">Reference proteome</keyword>
<dbReference type="Pfam" id="PF00881">
    <property type="entry name" value="Nitroreductase"/>
    <property type="match status" value="1"/>
</dbReference>
<dbReference type="Proteomes" id="UP000193920">
    <property type="component" value="Unassembled WGS sequence"/>
</dbReference>
<dbReference type="InterPro" id="IPR000415">
    <property type="entry name" value="Nitroreductase-like"/>
</dbReference>
<dbReference type="GO" id="GO:0016491">
    <property type="term" value="F:oxidoreductase activity"/>
    <property type="evidence" value="ECO:0007669"/>
    <property type="project" value="InterPro"/>
</dbReference>
<name>A0A1Y2FCN7_9FUNG</name>
<dbReference type="PANTHER" id="PTHR43745:SF2">
    <property type="entry name" value="NITROREDUCTASE MJ1384-RELATED"/>
    <property type="match status" value="1"/>
</dbReference>
<dbReference type="InterPro" id="IPR052544">
    <property type="entry name" value="Bacteriocin_Proc_Enz"/>
</dbReference>
<dbReference type="InterPro" id="IPR029479">
    <property type="entry name" value="Nitroreductase"/>
</dbReference>
<comment type="caution">
    <text evidence="2">The sequence shown here is derived from an EMBL/GenBank/DDBJ whole genome shotgun (WGS) entry which is preliminary data.</text>
</comment>
<dbReference type="SUPFAM" id="SSF55469">
    <property type="entry name" value="FMN-dependent nitroreductase-like"/>
    <property type="match status" value="1"/>
</dbReference>
<gene>
    <name evidence="2" type="ORF">LY90DRAFT_664225</name>
</gene>
<evidence type="ECO:0000313" key="3">
    <source>
        <dbReference type="Proteomes" id="UP000193920"/>
    </source>
</evidence>
<sequence length="208" mass="23566">MSQNIALPAPKIEDDFMKALSQRRSSRTFEDKEIPIETLSELLWAAYGNTGKKEEVLPNGYPYRKTVPVTGDGYVYRDTFFVFTKKAVYRYDADSSTLVFVKEGDFTELTGFQDFIKNGSVNIVLIADYKYLKEHPLEFAKKNYAFDDRCRKAATADAGYISQNIYLYCALHGLKTIARFAAGKEEALLNLLGLNGDYHLVLSQTIGY</sequence>
<organism evidence="2 3">
    <name type="scientific">Neocallimastix californiae</name>
    <dbReference type="NCBI Taxonomy" id="1754190"/>
    <lineage>
        <taxon>Eukaryota</taxon>
        <taxon>Fungi</taxon>
        <taxon>Fungi incertae sedis</taxon>
        <taxon>Chytridiomycota</taxon>
        <taxon>Chytridiomycota incertae sedis</taxon>
        <taxon>Neocallimastigomycetes</taxon>
        <taxon>Neocallimastigales</taxon>
        <taxon>Neocallimastigaceae</taxon>
        <taxon>Neocallimastix</taxon>
    </lineage>
</organism>
<protein>
    <submittedName>
        <fullName evidence="2">Nitroreductase</fullName>
    </submittedName>
</protein>
<evidence type="ECO:0000259" key="1">
    <source>
        <dbReference type="Pfam" id="PF00881"/>
    </source>
</evidence>
<accession>A0A1Y2FCN7</accession>
<dbReference type="Gene3D" id="3.40.109.10">
    <property type="entry name" value="NADH Oxidase"/>
    <property type="match status" value="1"/>
</dbReference>